<dbReference type="Gramene" id="AET6Gv20662500.14">
    <property type="protein sequence ID" value="AET6Gv20662500.14"/>
    <property type="gene ID" value="AET6Gv20662500"/>
</dbReference>
<protein>
    <submittedName>
        <fullName evidence="1">Uncharacterized protein</fullName>
    </submittedName>
</protein>
<organism evidence="1 2">
    <name type="scientific">Aegilops tauschii subsp. strangulata</name>
    <name type="common">Goatgrass</name>
    <dbReference type="NCBI Taxonomy" id="200361"/>
    <lineage>
        <taxon>Eukaryota</taxon>
        <taxon>Viridiplantae</taxon>
        <taxon>Streptophyta</taxon>
        <taxon>Embryophyta</taxon>
        <taxon>Tracheophyta</taxon>
        <taxon>Spermatophyta</taxon>
        <taxon>Magnoliopsida</taxon>
        <taxon>Liliopsida</taxon>
        <taxon>Poales</taxon>
        <taxon>Poaceae</taxon>
        <taxon>BOP clade</taxon>
        <taxon>Pooideae</taxon>
        <taxon>Triticodae</taxon>
        <taxon>Triticeae</taxon>
        <taxon>Triticinae</taxon>
        <taxon>Aegilops</taxon>
    </lineage>
</organism>
<evidence type="ECO:0000313" key="2">
    <source>
        <dbReference type="Proteomes" id="UP000015105"/>
    </source>
</evidence>
<dbReference type="Proteomes" id="UP000015105">
    <property type="component" value="Chromosome 6D"/>
</dbReference>
<proteinExistence type="predicted"/>
<dbReference type="EnsemblPlants" id="AET6Gv20662500.16">
    <property type="protein sequence ID" value="AET6Gv20662500.16"/>
    <property type="gene ID" value="AET6Gv20662500"/>
</dbReference>
<dbReference type="PANTHER" id="PTHR12725">
    <property type="entry name" value="HALOACID DEHALOGENASE-LIKE HYDROLASE"/>
    <property type="match status" value="1"/>
</dbReference>
<name>A0A453P9M3_AEGTS</name>
<dbReference type="EnsemblPlants" id="AET6Gv20662500.13">
    <property type="protein sequence ID" value="AET6Gv20662500.13"/>
    <property type="gene ID" value="AET6Gv20662500"/>
</dbReference>
<reference evidence="2" key="2">
    <citation type="journal article" date="2017" name="Nat. Plants">
        <title>The Aegilops tauschii genome reveals multiple impacts of transposons.</title>
        <authorList>
            <person name="Zhao G."/>
            <person name="Zou C."/>
            <person name="Li K."/>
            <person name="Wang K."/>
            <person name="Li T."/>
            <person name="Gao L."/>
            <person name="Zhang X."/>
            <person name="Wang H."/>
            <person name="Yang Z."/>
            <person name="Liu X."/>
            <person name="Jiang W."/>
            <person name="Mao L."/>
            <person name="Kong X."/>
            <person name="Jiao Y."/>
            <person name="Jia J."/>
        </authorList>
    </citation>
    <scope>NUCLEOTIDE SEQUENCE [LARGE SCALE GENOMIC DNA]</scope>
    <source>
        <strain evidence="2">cv. AL8/78</strain>
    </source>
</reference>
<dbReference type="Gramene" id="AET6Gv20662500.13">
    <property type="protein sequence ID" value="AET6Gv20662500.13"/>
    <property type="gene ID" value="AET6Gv20662500"/>
</dbReference>
<dbReference type="EnsemblPlants" id="AET6Gv20662500.14">
    <property type="protein sequence ID" value="AET6Gv20662500.14"/>
    <property type="gene ID" value="AET6Gv20662500"/>
</dbReference>
<dbReference type="EnsemblPlants" id="AET6Gv20662500.21">
    <property type="protein sequence ID" value="AET6Gv20662500.21"/>
    <property type="gene ID" value="AET6Gv20662500"/>
</dbReference>
<dbReference type="AlphaFoldDB" id="A0A453P9M3"/>
<reference evidence="1" key="4">
    <citation type="submission" date="2019-03" db="UniProtKB">
        <authorList>
            <consortium name="EnsemblPlants"/>
        </authorList>
    </citation>
    <scope>IDENTIFICATION</scope>
</reference>
<dbReference type="Gramene" id="AET6Gv20662500.21">
    <property type="protein sequence ID" value="AET6Gv20662500.21"/>
    <property type="gene ID" value="AET6Gv20662500"/>
</dbReference>
<dbReference type="PANTHER" id="PTHR12725:SF119">
    <property type="entry name" value="OS07G0634400 PROTEIN"/>
    <property type="match status" value="1"/>
</dbReference>
<sequence length="59" mass="6660">MAGLKLMGYDFDYEEFHASMHGKLPYEKLKPDPVLRNLLLSMPQNPSDVSCYIASARGL</sequence>
<accession>A0A453P9M3</accession>
<dbReference type="EnsemblPlants" id="AET6Gv20662500.10">
    <property type="protein sequence ID" value="AET6Gv20662500.10"/>
    <property type="gene ID" value="AET6Gv20662500"/>
</dbReference>
<reference evidence="1" key="3">
    <citation type="journal article" date="2017" name="Nature">
        <title>Genome sequence of the progenitor of the wheat D genome Aegilops tauschii.</title>
        <authorList>
            <person name="Luo M.C."/>
            <person name="Gu Y.Q."/>
            <person name="Puiu D."/>
            <person name="Wang H."/>
            <person name="Twardziok S.O."/>
            <person name="Deal K.R."/>
            <person name="Huo N."/>
            <person name="Zhu T."/>
            <person name="Wang L."/>
            <person name="Wang Y."/>
            <person name="McGuire P.E."/>
            <person name="Liu S."/>
            <person name="Long H."/>
            <person name="Ramasamy R.K."/>
            <person name="Rodriguez J.C."/>
            <person name="Van S.L."/>
            <person name="Yuan L."/>
            <person name="Wang Z."/>
            <person name="Xia Z."/>
            <person name="Xiao L."/>
            <person name="Anderson O.D."/>
            <person name="Ouyang S."/>
            <person name="Liang Y."/>
            <person name="Zimin A.V."/>
            <person name="Pertea G."/>
            <person name="Qi P."/>
            <person name="Bennetzen J.L."/>
            <person name="Dai X."/>
            <person name="Dawson M.W."/>
            <person name="Muller H.G."/>
            <person name="Kugler K."/>
            <person name="Rivarola-Duarte L."/>
            <person name="Spannagl M."/>
            <person name="Mayer K.F.X."/>
            <person name="Lu F.H."/>
            <person name="Bevan M.W."/>
            <person name="Leroy P."/>
            <person name="Li P."/>
            <person name="You F.M."/>
            <person name="Sun Q."/>
            <person name="Liu Z."/>
            <person name="Lyons E."/>
            <person name="Wicker T."/>
            <person name="Salzberg S.L."/>
            <person name="Devos K.M."/>
            <person name="Dvorak J."/>
        </authorList>
    </citation>
    <scope>NUCLEOTIDE SEQUENCE [LARGE SCALE GENOMIC DNA]</scope>
    <source>
        <strain evidence="1">cv. AL8/78</strain>
    </source>
</reference>
<dbReference type="Gramene" id="AET6Gv20662500.16">
    <property type="protein sequence ID" value="AET6Gv20662500.16"/>
    <property type="gene ID" value="AET6Gv20662500"/>
</dbReference>
<dbReference type="Gramene" id="AET6Gv20662500.10">
    <property type="protein sequence ID" value="AET6Gv20662500.10"/>
    <property type="gene ID" value="AET6Gv20662500"/>
</dbReference>
<reference evidence="2" key="1">
    <citation type="journal article" date="2014" name="Science">
        <title>Ancient hybridizations among the ancestral genomes of bread wheat.</title>
        <authorList>
            <consortium name="International Wheat Genome Sequencing Consortium,"/>
            <person name="Marcussen T."/>
            <person name="Sandve S.R."/>
            <person name="Heier L."/>
            <person name="Spannagl M."/>
            <person name="Pfeifer M."/>
            <person name="Jakobsen K.S."/>
            <person name="Wulff B.B."/>
            <person name="Steuernagel B."/>
            <person name="Mayer K.F."/>
            <person name="Olsen O.A."/>
        </authorList>
    </citation>
    <scope>NUCLEOTIDE SEQUENCE [LARGE SCALE GENOMIC DNA]</scope>
    <source>
        <strain evidence="2">cv. AL8/78</strain>
    </source>
</reference>
<evidence type="ECO:0000313" key="1">
    <source>
        <dbReference type="EnsemblPlants" id="AET6Gv20662500.13"/>
    </source>
</evidence>
<reference evidence="1" key="5">
    <citation type="journal article" date="2021" name="G3 (Bethesda)">
        <title>Aegilops tauschii genome assembly Aet v5.0 features greater sequence contiguity and improved annotation.</title>
        <authorList>
            <person name="Wang L."/>
            <person name="Zhu T."/>
            <person name="Rodriguez J.C."/>
            <person name="Deal K.R."/>
            <person name="Dubcovsky J."/>
            <person name="McGuire P.E."/>
            <person name="Lux T."/>
            <person name="Spannagl M."/>
            <person name="Mayer K.F.X."/>
            <person name="Baldrich P."/>
            <person name="Meyers B.C."/>
            <person name="Huo N."/>
            <person name="Gu Y.Q."/>
            <person name="Zhou H."/>
            <person name="Devos K.M."/>
            <person name="Bennetzen J.L."/>
            <person name="Unver T."/>
            <person name="Budak H."/>
            <person name="Gulick P.J."/>
            <person name="Galiba G."/>
            <person name="Kalapos B."/>
            <person name="Nelson D.R."/>
            <person name="Li P."/>
            <person name="You F.M."/>
            <person name="Luo M.C."/>
            <person name="Dvorak J."/>
        </authorList>
    </citation>
    <scope>NUCLEOTIDE SEQUENCE [LARGE SCALE GENOMIC DNA]</scope>
    <source>
        <strain evidence="1">cv. AL8/78</strain>
    </source>
</reference>
<keyword evidence="2" id="KW-1185">Reference proteome</keyword>